<dbReference type="Proteomes" id="UP001066276">
    <property type="component" value="Chromosome 1_1"/>
</dbReference>
<organism evidence="1 2">
    <name type="scientific">Pleurodeles waltl</name>
    <name type="common">Iberian ribbed newt</name>
    <dbReference type="NCBI Taxonomy" id="8319"/>
    <lineage>
        <taxon>Eukaryota</taxon>
        <taxon>Metazoa</taxon>
        <taxon>Chordata</taxon>
        <taxon>Craniata</taxon>
        <taxon>Vertebrata</taxon>
        <taxon>Euteleostomi</taxon>
        <taxon>Amphibia</taxon>
        <taxon>Batrachia</taxon>
        <taxon>Caudata</taxon>
        <taxon>Salamandroidea</taxon>
        <taxon>Salamandridae</taxon>
        <taxon>Pleurodelinae</taxon>
        <taxon>Pleurodeles</taxon>
    </lineage>
</organism>
<protein>
    <submittedName>
        <fullName evidence="1">Uncharacterized protein</fullName>
    </submittedName>
</protein>
<dbReference type="AlphaFoldDB" id="A0AAV7X065"/>
<evidence type="ECO:0000313" key="2">
    <source>
        <dbReference type="Proteomes" id="UP001066276"/>
    </source>
</evidence>
<reference evidence="1" key="1">
    <citation type="journal article" date="2022" name="bioRxiv">
        <title>Sequencing and chromosome-scale assembly of the giantPleurodeles waltlgenome.</title>
        <authorList>
            <person name="Brown T."/>
            <person name="Elewa A."/>
            <person name="Iarovenko S."/>
            <person name="Subramanian E."/>
            <person name="Araus A.J."/>
            <person name="Petzold A."/>
            <person name="Susuki M."/>
            <person name="Suzuki K.-i.T."/>
            <person name="Hayashi T."/>
            <person name="Toyoda A."/>
            <person name="Oliveira C."/>
            <person name="Osipova E."/>
            <person name="Leigh N.D."/>
            <person name="Simon A."/>
            <person name="Yun M.H."/>
        </authorList>
    </citation>
    <scope>NUCLEOTIDE SEQUENCE</scope>
    <source>
        <strain evidence="1">20211129_DDA</strain>
        <tissue evidence="1">Liver</tissue>
    </source>
</reference>
<name>A0AAV7X065_PLEWA</name>
<sequence length="80" mass="9339">MRVEDSARRRPVNEAECLKNARRELRTFEMSARLKTGLIHDIQLFCLRPWPLMFVGKNHLKIGYVVTFKTLPKNDLIAQG</sequence>
<evidence type="ECO:0000313" key="1">
    <source>
        <dbReference type="EMBL" id="KAJ1218511.1"/>
    </source>
</evidence>
<accession>A0AAV7X065</accession>
<proteinExistence type="predicted"/>
<gene>
    <name evidence="1" type="ORF">NDU88_006089</name>
</gene>
<keyword evidence="2" id="KW-1185">Reference proteome</keyword>
<dbReference type="EMBL" id="JANPWB010000001">
    <property type="protein sequence ID" value="KAJ1218511.1"/>
    <property type="molecule type" value="Genomic_DNA"/>
</dbReference>
<comment type="caution">
    <text evidence="1">The sequence shown here is derived from an EMBL/GenBank/DDBJ whole genome shotgun (WGS) entry which is preliminary data.</text>
</comment>